<evidence type="ECO:0000313" key="2">
    <source>
        <dbReference type="Proteomes" id="UP000786811"/>
    </source>
</evidence>
<name>A0A8J2H6K7_COTCN</name>
<dbReference type="AlphaFoldDB" id="A0A8J2H6K7"/>
<dbReference type="OrthoDB" id="6624230at2759"/>
<accession>A0A8J2H6K7</accession>
<protein>
    <submittedName>
        <fullName evidence="1">Uncharacterized protein</fullName>
    </submittedName>
</protein>
<comment type="caution">
    <text evidence="1">The sequence shown here is derived from an EMBL/GenBank/DDBJ whole genome shotgun (WGS) entry which is preliminary data.</text>
</comment>
<organism evidence="1 2">
    <name type="scientific">Cotesia congregata</name>
    <name type="common">Parasitoid wasp</name>
    <name type="synonym">Apanteles congregatus</name>
    <dbReference type="NCBI Taxonomy" id="51543"/>
    <lineage>
        <taxon>Eukaryota</taxon>
        <taxon>Metazoa</taxon>
        <taxon>Ecdysozoa</taxon>
        <taxon>Arthropoda</taxon>
        <taxon>Hexapoda</taxon>
        <taxon>Insecta</taxon>
        <taxon>Pterygota</taxon>
        <taxon>Neoptera</taxon>
        <taxon>Endopterygota</taxon>
        <taxon>Hymenoptera</taxon>
        <taxon>Apocrita</taxon>
        <taxon>Ichneumonoidea</taxon>
        <taxon>Braconidae</taxon>
        <taxon>Microgastrinae</taxon>
        <taxon>Cotesia</taxon>
    </lineage>
</organism>
<sequence>MLLKNIAGNYTEQIILDEFPGAKIPQVKIIKVKLLSLRKSIVQITADRFHKNLTQVKRLCCQKIKWERLCKPKIIQCTRCQRVDLTASTCAINYRHGTEIPRKNFYHQLILSHSKRFLLLDCCITNLNITDFISNKIETVDYDSDYRALLLSLQLSSPIQVEQFPKKFNFKTTGLITPDTV</sequence>
<evidence type="ECO:0000313" key="1">
    <source>
        <dbReference type="EMBL" id="CAG5078212.1"/>
    </source>
</evidence>
<dbReference type="EMBL" id="CAJNRD030001117">
    <property type="protein sequence ID" value="CAG5078212.1"/>
    <property type="molecule type" value="Genomic_DNA"/>
</dbReference>
<proteinExistence type="predicted"/>
<gene>
    <name evidence="1" type="ORF">HICCMSTLAB_LOCUS2675</name>
</gene>
<dbReference type="Proteomes" id="UP000786811">
    <property type="component" value="Unassembled WGS sequence"/>
</dbReference>
<keyword evidence="2" id="KW-1185">Reference proteome</keyword>
<reference evidence="1" key="1">
    <citation type="submission" date="2021-04" db="EMBL/GenBank/DDBJ databases">
        <authorList>
            <person name="Chebbi M.A.C M."/>
        </authorList>
    </citation>
    <scope>NUCLEOTIDE SEQUENCE</scope>
</reference>